<feature type="domain" description="M23ase beta-sheet core" evidence="3">
    <location>
        <begin position="76"/>
        <end position="169"/>
    </location>
</feature>
<dbReference type="Proteomes" id="UP000515511">
    <property type="component" value="Chromosome"/>
</dbReference>
<organism evidence="4 5">
    <name type="scientific">Leifsonia shinshuensis</name>
    <dbReference type="NCBI Taxonomy" id="150026"/>
    <lineage>
        <taxon>Bacteria</taxon>
        <taxon>Bacillati</taxon>
        <taxon>Actinomycetota</taxon>
        <taxon>Actinomycetes</taxon>
        <taxon>Micrococcales</taxon>
        <taxon>Microbacteriaceae</taxon>
        <taxon>Leifsonia</taxon>
    </lineage>
</organism>
<protein>
    <submittedName>
        <fullName evidence="4">M23 family metallopeptidase</fullName>
    </submittedName>
</protein>
<dbReference type="InterPro" id="IPR016047">
    <property type="entry name" value="M23ase_b-sheet_dom"/>
</dbReference>
<evidence type="ECO:0000313" key="5">
    <source>
        <dbReference type="Proteomes" id="UP000515511"/>
    </source>
</evidence>
<feature type="region of interest" description="Disordered" evidence="2">
    <location>
        <begin position="188"/>
        <end position="218"/>
    </location>
</feature>
<sequence length="218" mass="21741">MGVVVATGALAPAAAESGGYTVGGRAASGVADAAASPIPGDTALARPRASARWSWPLSPPRVVGAYAAPPSPYAAGHRGIDLAARPGATVTAPSDATVHFVGVVVDRPVLTLDHGSGVLSSYEPLAAAGLAVGDRVTRGMPLGVVGEGAHCSGACLHVGVRVDGEYASPLLFFERLPRSVLLPLHAGRASPASAGGRPAAPRGRPAGPCRQARGWAMR</sequence>
<dbReference type="InterPro" id="IPR011055">
    <property type="entry name" value="Dup_hybrid_motif"/>
</dbReference>
<dbReference type="GO" id="GO:0004222">
    <property type="term" value="F:metalloendopeptidase activity"/>
    <property type="evidence" value="ECO:0007669"/>
    <property type="project" value="TreeGrafter"/>
</dbReference>
<keyword evidence="1" id="KW-0732">Signal</keyword>
<dbReference type="Pfam" id="PF01551">
    <property type="entry name" value="Peptidase_M23"/>
    <property type="match status" value="1"/>
</dbReference>
<evidence type="ECO:0000313" key="4">
    <source>
        <dbReference type="EMBL" id="QNE37544.1"/>
    </source>
</evidence>
<dbReference type="PANTHER" id="PTHR21666:SF289">
    <property type="entry name" value="L-ALA--D-GLU ENDOPEPTIDASE"/>
    <property type="match status" value="1"/>
</dbReference>
<evidence type="ECO:0000256" key="2">
    <source>
        <dbReference type="SAM" id="MobiDB-lite"/>
    </source>
</evidence>
<dbReference type="KEGG" id="lse:F1C12_04605"/>
<accession>A0A7G6YGC9</accession>
<dbReference type="PANTHER" id="PTHR21666">
    <property type="entry name" value="PEPTIDASE-RELATED"/>
    <property type="match status" value="1"/>
</dbReference>
<gene>
    <name evidence="4" type="ORF">F1C12_04605</name>
</gene>
<proteinExistence type="predicted"/>
<dbReference type="EMBL" id="CP043641">
    <property type="protein sequence ID" value="QNE37544.1"/>
    <property type="molecule type" value="Genomic_DNA"/>
</dbReference>
<dbReference type="AlphaFoldDB" id="A0A7G6YGC9"/>
<evidence type="ECO:0000259" key="3">
    <source>
        <dbReference type="Pfam" id="PF01551"/>
    </source>
</evidence>
<dbReference type="InterPro" id="IPR050570">
    <property type="entry name" value="Cell_wall_metabolism_enzyme"/>
</dbReference>
<evidence type="ECO:0000256" key="1">
    <source>
        <dbReference type="ARBA" id="ARBA00022729"/>
    </source>
</evidence>
<reference evidence="5" key="1">
    <citation type="submission" date="2019-09" db="EMBL/GenBank/DDBJ databases">
        <title>Antimicrobial potential of Antarctic Bacteria.</title>
        <authorList>
            <person name="Benaud N."/>
            <person name="Edwards R.J."/>
            <person name="Ferrari B.C."/>
        </authorList>
    </citation>
    <scope>NUCLEOTIDE SEQUENCE [LARGE SCALE GENOMIC DNA]</scope>
    <source>
        <strain evidence="5">INR9</strain>
    </source>
</reference>
<name>A0A7G6YGC9_9MICO</name>
<dbReference type="Gene3D" id="2.70.70.10">
    <property type="entry name" value="Glucose Permease (Domain IIA)"/>
    <property type="match status" value="1"/>
</dbReference>
<dbReference type="CDD" id="cd12797">
    <property type="entry name" value="M23_peptidase"/>
    <property type="match status" value="1"/>
</dbReference>
<dbReference type="SUPFAM" id="SSF51261">
    <property type="entry name" value="Duplicated hybrid motif"/>
    <property type="match status" value="1"/>
</dbReference>